<evidence type="ECO:0000256" key="1">
    <source>
        <dbReference type="SAM" id="MobiDB-lite"/>
    </source>
</evidence>
<proteinExistence type="predicted"/>
<evidence type="ECO:0000313" key="2">
    <source>
        <dbReference type="EMBL" id="TEB27170.1"/>
    </source>
</evidence>
<organism evidence="2 3">
    <name type="scientific">Coprinellus micaceus</name>
    <name type="common">Glistening ink-cap mushroom</name>
    <name type="synonym">Coprinus micaceus</name>
    <dbReference type="NCBI Taxonomy" id="71717"/>
    <lineage>
        <taxon>Eukaryota</taxon>
        <taxon>Fungi</taxon>
        <taxon>Dikarya</taxon>
        <taxon>Basidiomycota</taxon>
        <taxon>Agaricomycotina</taxon>
        <taxon>Agaricomycetes</taxon>
        <taxon>Agaricomycetidae</taxon>
        <taxon>Agaricales</taxon>
        <taxon>Agaricineae</taxon>
        <taxon>Psathyrellaceae</taxon>
        <taxon>Coprinellus</taxon>
    </lineage>
</organism>
<name>A0A4Y7SZ89_COPMI</name>
<feature type="region of interest" description="Disordered" evidence="1">
    <location>
        <begin position="148"/>
        <end position="195"/>
    </location>
</feature>
<evidence type="ECO:0000313" key="3">
    <source>
        <dbReference type="Proteomes" id="UP000298030"/>
    </source>
</evidence>
<dbReference type="Proteomes" id="UP000298030">
    <property type="component" value="Unassembled WGS sequence"/>
</dbReference>
<keyword evidence="3" id="KW-1185">Reference proteome</keyword>
<gene>
    <name evidence="2" type="ORF">FA13DRAFT_961145</name>
</gene>
<feature type="compositionally biased region" description="Low complexity" evidence="1">
    <location>
        <begin position="173"/>
        <end position="182"/>
    </location>
</feature>
<dbReference type="AlphaFoldDB" id="A0A4Y7SZ89"/>
<protein>
    <submittedName>
        <fullName evidence="2">Uncharacterized protein</fullName>
    </submittedName>
</protein>
<sequence>MGLVSCSLRHVVKLISPYTSEGPLEDPFDPKMLPFGIAMQAEVAGRPLSSSGQSLRLGHRAKILGFSCPGLRFAPPCSLSRLPFFPFSVTMSHSRTTSRIRSDVSSDPSACGGAYLSCLCGIGIEGFGAAAPVGLIREPRRVPPRHCDPTAGLPPEVPPNGVAASGKVVPVESSQRSSTQTSHRWKMTPCATTSR</sequence>
<dbReference type="EMBL" id="QPFP01000042">
    <property type="protein sequence ID" value="TEB27170.1"/>
    <property type="molecule type" value="Genomic_DNA"/>
</dbReference>
<accession>A0A4Y7SZ89</accession>
<comment type="caution">
    <text evidence="2">The sequence shown here is derived from an EMBL/GenBank/DDBJ whole genome shotgun (WGS) entry which is preliminary data.</text>
</comment>
<reference evidence="2 3" key="1">
    <citation type="journal article" date="2019" name="Nat. Ecol. Evol.">
        <title>Megaphylogeny resolves global patterns of mushroom evolution.</title>
        <authorList>
            <person name="Varga T."/>
            <person name="Krizsan K."/>
            <person name="Foldi C."/>
            <person name="Dima B."/>
            <person name="Sanchez-Garcia M."/>
            <person name="Sanchez-Ramirez S."/>
            <person name="Szollosi G.J."/>
            <person name="Szarkandi J.G."/>
            <person name="Papp V."/>
            <person name="Albert L."/>
            <person name="Andreopoulos W."/>
            <person name="Angelini C."/>
            <person name="Antonin V."/>
            <person name="Barry K.W."/>
            <person name="Bougher N.L."/>
            <person name="Buchanan P."/>
            <person name="Buyck B."/>
            <person name="Bense V."/>
            <person name="Catcheside P."/>
            <person name="Chovatia M."/>
            <person name="Cooper J."/>
            <person name="Damon W."/>
            <person name="Desjardin D."/>
            <person name="Finy P."/>
            <person name="Geml J."/>
            <person name="Haridas S."/>
            <person name="Hughes K."/>
            <person name="Justo A."/>
            <person name="Karasinski D."/>
            <person name="Kautmanova I."/>
            <person name="Kiss B."/>
            <person name="Kocsube S."/>
            <person name="Kotiranta H."/>
            <person name="LaButti K.M."/>
            <person name="Lechner B.E."/>
            <person name="Liimatainen K."/>
            <person name="Lipzen A."/>
            <person name="Lukacs Z."/>
            <person name="Mihaltcheva S."/>
            <person name="Morgado L.N."/>
            <person name="Niskanen T."/>
            <person name="Noordeloos M.E."/>
            <person name="Ohm R.A."/>
            <person name="Ortiz-Santana B."/>
            <person name="Ovrebo C."/>
            <person name="Racz N."/>
            <person name="Riley R."/>
            <person name="Savchenko A."/>
            <person name="Shiryaev A."/>
            <person name="Soop K."/>
            <person name="Spirin V."/>
            <person name="Szebenyi C."/>
            <person name="Tomsovsky M."/>
            <person name="Tulloss R.E."/>
            <person name="Uehling J."/>
            <person name="Grigoriev I.V."/>
            <person name="Vagvolgyi C."/>
            <person name="Papp T."/>
            <person name="Martin F.M."/>
            <person name="Miettinen O."/>
            <person name="Hibbett D.S."/>
            <person name="Nagy L.G."/>
        </authorList>
    </citation>
    <scope>NUCLEOTIDE SEQUENCE [LARGE SCALE GENOMIC DNA]</scope>
    <source>
        <strain evidence="2 3">FP101781</strain>
    </source>
</reference>